<proteinExistence type="predicted"/>
<name>A0A7S3F4E6_9EUKA</name>
<evidence type="ECO:0000313" key="1">
    <source>
        <dbReference type="EMBL" id="CAE0122629.1"/>
    </source>
</evidence>
<accession>A0A7S3F4E6</accession>
<sequence length="100" mass="11175">MLLGRRHRHHIGEEFGCVRHALDAVVCGRLVKTGATRQCRQMRELDDGREDVNALDDPLVPALGRRHLPWHAPQQRVACGALEKRALAPAVRIAEMPAMV</sequence>
<gene>
    <name evidence="1" type="ORF">HERI1096_LOCUS23330</name>
</gene>
<dbReference type="EMBL" id="HBHX01042049">
    <property type="protein sequence ID" value="CAE0122629.1"/>
    <property type="molecule type" value="Transcribed_RNA"/>
</dbReference>
<reference evidence="1" key="1">
    <citation type="submission" date="2021-01" db="EMBL/GenBank/DDBJ databases">
        <authorList>
            <person name="Corre E."/>
            <person name="Pelletier E."/>
            <person name="Niang G."/>
            <person name="Scheremetjew M."/>
            <person name="Finn R."/>
            <person name="Kale V."/>
            <person name="Holt S."/>
            <person name="Cochrane G."/>
            <person name="Meng A."/>
            <person name="Brown T."/>
            <person name="Cohen L."/>
        </authorList>
    </citation>
    <scope>NUCLEOTIDE SEQUENCE</scope>
    <source>
        <strain evidence="1">CCMP281</strain>
    </source>
</reference>
<dbReference type="AlphaFoldDB" id="A0A7S3F4E6"/>
<protein>
    <submittedName>
        <fullName evidence="1">Uncharacterized protein</fullName>
    </submittedName>
</protein>
<organism evidence="1">
    <name type="scientific">Haptolina ericina</name>
    <dbReference type="NCBI Taxonomy" id="156174"/>
    <lineage>
        <taxon>Eukaryota</taxon>
        <taxon>Haptista</taxon>
        <taxon>Haptophyta</taxon>
        <taxon>Prymnesiophyceae</taxon>
        <taxon>Prymnesiales</taxon>
        <taxon>Prymnesiaceae</taxon>
        <taxon>Haptolina</taxon>
    </lineage>
</organism>